<evidence type="ECO:0000313" key="3">
    <source>
        <dbReference type="Proteomes" id="UP001451571"/>
    </source>
</evidence>
<protein>
    <submittedName>
        <fullName evidence="2">GHKL domain-containing protein</fullName>
    </submittedName>
</protein>
<dbReference type="PANTHER" id="PTHR40448:SF1">
    <property type="entry name" value="TWO-COMPONENT SENSOR HISTIDINE KINASE"/>
    <property type="match status" value="1"/>
</dbReference>
<feature type="domain" description="Sensor histidine kinase NatK-like C-terminal" evidence="1">
    <location>
        <begin position="121"/>
        <end position="224"/>
    </location>
</feature>
<name>A0ABZ3EX80_9FIRM</name>
<proteinExistence type="predicted"/>
<dbReference type="PANTHER" id="PTHR40448">
    <property type="entry name" value="TWO-COMPONENT SENSOR HISTIDINE KINASE"/>
    <property type="match status" value="1"/>
</dbReference>
<reference evidence="2 3" key="1">
    <citation type="submission" date="2024-02" db="EMBL/GenBank/DDBJ databases">
        <title>Bacterial strain from lacustrine sediment.</title>
        <authorList>
            <person name="Petit C."/>
            <person name="Fadhlaoui K."/>
        </authorList>
    </citation>
    <scope>NUCLEOTIDE SEQUENCE [LARGE SCALE GENOMIC DNA]</scope>
    <source>
        <strain evidence="2 3">IPX-CK</strain>
    </source>
</reference>
<evidence type="ECO:0000313" key="2">
    <source>
        <dbReference type="EMBL" id="XAH73889.1"/>
    </source>
</evidence>
<dbReference type="Gene3D" id="3.30.565.10">
    <property type="entry name" value="Histidine kinase-like ATPase, C-terminal domain"/>
    <property type="match status" value="1"/>
</dbReference>
<dbReference type="SUPFAM" id="SSF55874">
    <property type="entry name" value="ATPase domain of HSP90 chaperone/DNA topoisomerase II/histidine kinase"/>
    <property type="match status" value="1"/>
</dbReference>
<sequence>MYKNQELEFIKQQKQSLEEYVKKIEDLYQDTRIFKHDYINILSTMQYYIDDDDIDNLKVFFRSKILPSSEALTNKESIIGKLSNIKVLELKSILYAKLISAMNQKLNITLEIQEEISSISMDTLDLSTVIGAFMDNAIEAAKVSEEKKLLILLIYSEESVTIVISNSSPAIDIKLDVIYDKDVTYKEGHSGLGLYSSNKILDKYSNVIHSTNYNYNIFTQTLEICTQHNTEEVYST</sequence>
<dbReference type="InterPro" id="IPR036890">
    <property type="entry name" value="HATPase_C_sf"/>
</dbReference>
<dbReference type="RefSeq" id="WP_342757490.1">
    <property type="nucleotide sequence ID" value="NZ_CP146256.1"/>
</dbReference>
<dbReference type="Pfam" id="PF14501">
    <property type="entry name" value="HATPase_c_5"/>
    <property type="match status" value="1"/>
</dbReference>
<accession>A0ABZ3EX80</accession>
<evidence type="ECO:0000259" key="1">
    <source>
        <dbReference type="Pfam" id="PF14501"/>
    </source>
</evidence>
<gene>
    <name evidence="2" type="ORF">V6984_20690</name>
</gene>
<dbReference type="EMBL" id="CP146256">
    <property type="protein sequence ID" value="XAH73889.1"/>
    <property type="molecule type" value="Genomic_DNA"/>
</dbReference>
<keyword evidence="3" id="KW-1185">Reference proteome</keyword>
<dbReference type="Proteomes" id="UP001451571">
    <property type="component" value="Chromosome"/>
</dbReference>
<organism evidence="2 3">
    <name type="scientific">Kineothrix sedimenti</name>
    <dbReference type="NCBI Taxonomy" id="3123317"/>
    <lineage>
        <taxon>Bacteria</taxon>
        <taxon>Bacillati</taxon>
        <taxon>Bacillota</taxon>
        <taxon>Clostridia</taxon>
        <taxon>Lachnospirales</taxon>
        <taxon>Lachnospiraceae</taxon>
        <taxon>Kineothrix</taxon>
    </lineage>
</organism>
<dbReference type="InterPro" id="IPR032834">
    <property type="entry name" value="NatK-like_C"/>
</dbReference>